<evidence type="ECO:0000256" key="5">
    <source>
        <dbReference type="ARBA" id="ARBA00022801"/>
    </source>
</evidence>
<dbReference type="GO" id="GO:0004185">
    <property type="term" value="F:serine-type carboxypeptidase activity"/>
    <property type="evidence" value="ECO:0007669"/>
    <property type="project" value="UniProtKB-UniRule"/>
</dbReference>
<dbReference type="PRINTS" id="PR00724">
    <property type="entry name" value="CRBOXYPTASEC"/>
</dbReference>
<name>A0AAV8VDU6_9CUCU</name>
<keyword evidence="5 7" id="KW-0378">Hydrolase</keyword>
<keyword evidence="2 7" id="KW-0121">Carboxypeptidase</keyword>
<sequence length="190" mass="21046">MAADGDTGTVNRNGDGNGNGRPGFGPTDQDWGFVTVRESAHIFWWLHYTTAVVNNVVDRPLIIWLQGGPGGSSTGFGNFGELGPLDENLNTRDTSWVRDANILFVDNPVGSGFSYVDEKSALTTTNRQIAQDFVQFLKGFYDTVPTFKHVPLYIFSESYGGKMTAEIALLLYQLILTKSSQKSWNRRNNL</sequence>
<gene>
    <name evidence="9" type="ORF">NQ315_002815</name>
</gene>
<keyword evidence="4" id="KW-0732">Signal</keyword>
<dbReference type="EC" id="3.4.16.-" evidence="7"/>
<reference evidence="9 10" key="1">
    <citation type="journal article" date="2023" name="Insect Mol. Biol.">
        <title>Genome sequencing provides insights into the evolution of gene families encoding plant cell wall-degrading enzymes in longhorned beetles.</title>
        <authorList>
            <person name="Shin N.R."/>
            <person name="Okamura Y."/>
            <person name="Kirsch R."/>
            <person name="Pauchet Y."/>
        </authorList>
    </citation>
    <scope>NUCLEOTIDE SEQUENCE [LARGE SCALE GENOMIC DNA]</scope>
    <source>
        <strain evidence="9">EAD_L_NR</strain>
    </source>
</reference>
<dbReference type="InterPro" id="IPR001563">
    <property type="entry name" value="Peptidase_S10"/>
</dbReference>
<keyword evidence="6" id="KW-0325">Glycoprotein</keyword>
<evidence type="ECO:0000313" key="10">
    <source>
        <dbReference type="Proteomes" id="UP001159042"/>
    </source>
</evidence>
<organism evidence="9 10">
    <name type="scientific">Exocentrus adspersus</name>
    <dbReference type="NCBI Taxonomy" id="1586481"/>
    <lineage>
        <taxon>Eukaryota</taxon>
        <taxon>Metazoa</taxon>
        <taxon>Ecdysozoa</taxon>
        <taxon>Arthropoda</taxon>
        <taxon>Hexapoda</taxon>
        <taxon>Insecta</taxon>
        <taxon>Pterygota</taxon>
        <taxon>Neoptera</taxon>
        <taxon>Endopterygota</taxon>
        <taxon>Coleoptera</taxon>
        <taxon>Polyphaga</taxon>
        <taxon>Cucujiformia</taxon>
        <taxon>Chrysomeloidea</taxon>
        <taxon>Cerambycidae</taxon>
        <taxon>Lamiinae</taxon>
        <taxon>Acanthocinini</taxon>
        <taxon>Exocentrus</taxon>
    </lineage>
</organism>
<keyword evidence="10" id="KW-1185">Reference proteome</keyword>
<dbReference type="InterPro" id="IPR029058">
    <property type="entry name" value="AB_hydrolase_fold"/>
</dbReference>
<evidence type="ECO:0000256" key="2">
    <source>
        <dbReference type="ARBA" id="ARBA00022645"/>
    </source>
</evidence>
<dbReference type="Pfam" id="PF00450">
    <property type="entry name" value="Peptidase_S10"/>
    <property type="match status" value="1"/>
</dbReference>
<dbReference type="SUPFAM" id="SSF53474">
    <property type="entry name" value="alpha/beta-Hydrolases"/>
    <property type="match status" value="1"/>
</dbReference>
<evidence type="ECO:0000256" key="4">
    <source>
        <dbReference type="ARBA" id="ARBA00022729"/>
    </source>
</evidence>
<protein>
    <recommendedName>
        <fullName evidence="7">Carboxypeptidase</fullName>
        <ecNumber evidence="7">3.4.16.-</ecNumber>
    </recommendedName>
</protein>
<evidence type="ECO:0000256" key="6">
    <source>
        <dbReference type="ARBA" id="ARBA00023180"/>
    </source>
</evidence>
<comment type="similarity">
    <text evidence="1 7">Belongs to the peptidase S10 family.</text>
</comment>
<feature type="region of interest" description="Disordered" evidence="8">
    <location>
        <begin position="1"/>
        <end position="26"/>
    </location>
</feature>
<dbReference type="PANTHER" id="PTHR11802">
    <property type="entry name" value="SERINE PROTEASE FAMILY S10 SERINE CARBOXYPEPTIDASE"/>
    <property type="match status" value="1"/>
</dbReference>
<evidence type="ECO:0000256" key="7">
    <source>
        <dbReference type="RuleBase" id="RU361156"/>
    </source>
</evidence>
<evidence type="ECO:0000256" key="3">
    <source>
        <dbReference type="ARBA" id="ARBA00022670"/>
    </source>
</evidence>
<dbReference type="InterPro" id="IPR018202">
    <property type="entry name" value="Ser_caboxypep_ser_AS"/>
</dbReference>
<dbReference type="PROSITE" id="PS00131">
    <property type="entry name" value="CARBOXYPEPT_SER_SER"/>
    <property type="match status" value="1"/>
</dbReference>
<keyword evidence="3 7" id="KW-0645">Protease</keyword>
<proteinExistence type="inferred from homology"/>
<evidence type="ECO:0000256" key="1">
    <source>
        <dbReference type="ARBA" id="ARBA00009431"/>
    </source>
</evidence>
<feature type="compositionally biased region" description="Low complexity" evidence="8">
    <location>
        <begin position="1"/>
        <end position="14"/>
    </location>
</feature>
<dbReference type="Proteomes" id="UP001159042">
    <property type="component" value="Unassembled WGS sequence"/>
</dbReference>
<dbReference type="GO" id="GO:0006508">
    <property type="term" value="P:proteolysis"/>
    <property type="evidence" value="ECO:0007669"/>
    <property type="project" value="UniProtKB-KW"/>
</dbReference>
<dbReference type="Gene3D" id="3.40.50.1820">
    <property type="entry name" value="alpha/beta hydrolase"/>
    <property type="match status" value="1"/>
</dbReference>
<dbReference type="PANTHER" id="PTHR11802:SF3">
    <property type="entry name" value="RETINOID-INDUCIBLE SERINE CARBOXYPEPTIDASE"/>
    <property type="match status" value="1"/>
</dbReference>
<evidence type="ECO:0000256" key="8">
    <source>
        <dbReference type="SAM" id="MobiDB-lite"/>
    </source>
</evidence>
<dbReference type="EMBL" id="JANEYG010000129">
    <property type="protein sequence ID" value="KAJ8912449.1"/>
    <property type="molecule type" value="Genomic_DNA"/>
</dbReference>
<dbReference type="AlphaFoldDB" id="A0AAV8VDU6"/>
<evidence type="ECO:0000313" key="9">
    <source>
        <dbReference type="EMBL" id="KAJ8912449.1"/>
    </source>
</evidence>
<accession>A0AAV8VDU6</accession>
<comment type="caution">
    <text evidence="9">The sequence shown here is derived from an EMBL/GenBank/DDBJ whole genome shotgun (WGS) entry which is preliminary data.</text>
</comment>